<gene>
    <name evidence="2" type="ORF">NEOLEDRAFT_534743</name>
</gene>
<dbReference type="OrthoDB" id="3229905at2759"/>
<feature type="compositionally biased region" description="Basic and acidic residues" evidence="1">
    <location>
        <begin position="61"/>
        <end position="70"/>
    </location>
</feature>
<dbReference type="AlphaFoldDB" id="A0A165RAB5"/>
<name>A0A165RAB5_9AGAM</name>
<protein>
    <submittedName>
        <fullName evidence="2">Uncharacterized protein</fullName>
    </submittedName>
</protein>
<keyword evidence="3" id="KW-1185">Reference proteome</keyword>
<dbReference type="Proteomes" id="UP000076761">
    <property type="component" value="Unassembled WGS sequence"/>
</dbReference>
<dbReference type="EMBL" id="KV425584">
    <property type="protein sequence ID" value="KZT23523.1"/>
    <property type="molecule type" value="Genomic_DNA"/>
</dbReference>
<evidence type="ECO:0000256" key="1">
    <source>
        <dbReference type="SAM" id="MobiDB-lite"/>
    </source>
</evidence>
<accession>A0A165RAB5</accession>
<reference evidence="2 3" key="1">
    <citation type="journal article" date="2016" name="Mol. Biol. Evol.">
        <title>Comparative Genomics of Early-Diverging Mushroom-Forming Fungi Provides Insights into the Origins of Lignocellulose Decay Capabilities.</title>
        <authorList>
            <person name="Nagy L.G."/>
            <person name="Riley R."/>
            <person name="Tritt A."/>
            <person name="Adam C."/>
            <person name="Daum C."/>
            <person name="Floudas D."/>
            <person name="Sun H."/>
            <person name="Yadav J.S."/>
            <person name="Pangilinan J."/>
            <person name="Larsson K.H."/>
            <person name="Matsuura K."/>
            <person name="Barry K."/>
            <person name="Labutti K."/>
            <person name="Kuo R."/>
            <person name="Ohm R.A."/>
            <person name="Bhattacharya S.S."/>
            <person name="Shirouzu T."/>
            <person name="Yoshinaga Y."/>
            <person name="Martin F.M."/>
            <person name="Grigoriev I.V."/>
            <person name="Hibbett D.S."/>
        </authorList>
    </citation>
    <scope>NUCLEOTIDE SEQUENCE [LARGE SCALE GENOMIC DNA]</scope>
    <source>
        <strain evidence="2 3">HHB14362 ss-1</strain>
    </source>
</reference>
<proteinExistence type="predicted"/>
<organism evidence="2 3">
    <name type="scientific">Neolentinus lepideus HHB14362 ss-1</name>
    <dbReference type="NCBI Taxonomy" id="1314782"/>
    <lineage>
        <taxon>Eukaryota</taxon>
        <taxon>Fungi</taxon>
        <taxon>Dikarya</taxon>
        <taxon>Basidiomycota</taxon>
        <taxon>Agaricomycotina</taxon>
        <taxon>Agaricomycetes</taxon>
        <taxon>Gloeophyllales</taxon>
        <taxon>Gloeophyllaceae</taxon>
        <taxon>Neolentinus</taxon>
    </lineage>
</organism>
<sequence>MRKAVAWVIGGNLYSDCRIYLRYAVYTFTERRAFSFSSCSRISSMASAHRPSVSSSSTREPLLDRSHQKDSWEASLESDAWEYGSTYTQSAFSVSFADSDSTISNRPGLGLTLDKPLRKAGAKVVHLISRVSEDLGRGPNALMGRMLTSGKWGTYPCHNLYCRIHQDSLGPSILWSSPSVENVLDILFSPYCPKCRDYYSESLMRSEVFVDGCRKLVQGVRENNQSALRLCAHYVGALSYFHPSFRCHFLKLKADDALRELQGHYMLWEQYLLARHATGALASLTETVILPVIKTFDQLKRKVDQYFPHPLSQHDLSAIEHQTCECVSKLLQGLNNPDHQILAAYHLSLALVLSYHGLTQMTAPLARALNATTIDWLWQQLLHSDDPVARGVLGRLLCNLYDFLSYAAFTSNWNAEVEVPAGVWLWRTLWVPFFDLKDDFNLAATAQKLVVRRVCKVFFRWSRSAASICYEARDEIEEMLKKPKPSTPSSKHGRMSRDRISPITVLMQKIESPLFRLAATLEKDRRISESPHLHEIDRAISPRLLSEVSEGIADAVFK</sequence>
<evidence type="ECO:0000313" key="2">
    <source>
        <dbReference type="EMBL" id="KZT23523.1"/>
    </source>
</evidence>
<feature type="region of interest" description="Disordered" evidence="1">
    <location>
        <begin position="50"/>
        <end position="70"/>
    </location>
</feature>
<evidence type="ECO:0000313" key="3">
    <source>
        <dbReference type="Proteomes" id="UP000076761"/>
    </source>
</evidence>
<dbReference type="InParanoid" id="A0A165RAB5"/>